<gene>
    <name evidence="2" type="ORF">DVH24_035877</name>
</gene>
<dbReference type="Proteomes" id="UP000290289">
    <property type="component" value="Chromosome 6"/>
</dbReference>
<dbReference type="EMBL" id="RDQH01000332">
    <property type="protein sequence ID" value="RXH97209.1"/>
    <property type="molecule type" value="Genomic_DNA"/>
</dbReference>
<feature type="region of interest" description="Disordered" evidence="1">
    <location>
        <begin position="35"/>
        <end position="119"/>
    </location>
</feature>
<feature type="compositionally biased region" description="Basic and acidic residues" evidence="1">
    <location>
        <begin position="64"/>
        <end position="79"/>
    </location>
</feature>
<dbReference type="STRING" id="3750.A0A498JMM6"/>
<sequence>MLKAEECLRRERDRVSHYLHPSSEQKLVEKVGHELLAKSKEKAKGTRKGTQGKGKGKKSRRKGKECTDREKREWYDKEKGRKGKRLRLQGMRQDVCTARKVKGGGMVQQGDNERDKGDM</sequence>
<proteinExistence type="predicted"/>
<reference evidence="2 3" key="1">
    <citation type="submission" date="2018-10" db="EMBL/GenBank/DDBJ databases">
        <title>A high-quality apple genome assembly.</title>
        <authorList>
            <person name="Hu J."/>
        </authorList>
    </citation>
    <scope>NUCLEOTIDE SEQUENCE [LARGE SCALE GENOMIC DNA]</scope>
    <source>
        <strain evidence="3">cv. HFTH1</strain>
        <tissue evidence="2">Young leaf</tissue>
    </source>
</reference>
<feature type="compositionally biased region" description="Basic residues" evidence="1">
    <location>
        <begin position="54"/>
        <end position="63"/>
    </location>
</feature>
<keyword evidence="3" id="KW-1185">Reference proteome</keyword>
<evidence type="ECO:0000313" key="2">
    <source>
        <dbReference type="EMBL" id="RXH97209.1"/>
    </source>
</evidence>
<dbReference type="AlphaFoldDB" id="A0A498JMM6"/>
<name>A0A498JMM6_MALDO</name>
<dbReference type="InterPro" id="IPR016159">
    <property type="entry name" value="Cullin_repeat-like_dom_sf"/>
</dbReference>
<protein>
    <submittedName>
        <fullName evidence="2">Uncharacterized protein</fullName>
    </submittedName>
</protein>
<evidence type="ECO:0000313" key="3">
    <source>
        <dbReference type="Proteomes" id="UP000290289"/>
    </source>
</evidence>
<evidence type="ECO:0000256" key="1">
    <source>
        <dbReference type="SAM" id="MobiDB-lite"/>
    </source>
</evidence>
<dbReference type="Gene3D" id="1.20.1310.10">
    <property type="entry name" value="Cullin Repeats"/>
    <property type="match status" value="1"/>
</dbReference>
<accession>A0A498JMM6</accession>
<dbReference type="SUPFAM" id="SSF74788">
    <property type="entry name" value="Cullin repeat-like"/>
    <property type="match status" value="1"/>
</dbReference>
<organism evidence="2 3">
    <name type="scientific">Malus domestica</name>
    <name type="common">Apple</name>
    <name type="synonym">Pyrus malus</name>
    <dbReference type="NCBI Taxonomy" id="3750"/>
    <lineage>
        <taxon>Eukaryota</taxon>
        <taxon>Viridiplantae</taxon>
        <taxon>Streptophyta</taxon>
        <taxon>Embryophyta</taxon>
        <taxon>Tracheophyta</taxon>
        <taxon>Spermatophyta</taxon>
        <taxon>Magnoliopsida</taxon>
        <taxon>eudicotyledons</taxon>
        <taxon>Gunneridae</taxon>
        <taxon>Pentapetalae</taxon>
        <taxon>rosids</taxon>
        <taxon>fabids</taxon>
        <taxon>Rosales</taxon>
        <taxon>Rosaceae</taxon>
        <taxon>Amygdaloideae</taxon>
        <taxon>Maleae</taxon>
        <taxon>Malus</taxon>
    </lineage>
</organism>
<feature type="compositionally biased region" description="Basic and acidic residues" evidence="1">
    <location>
        <begin position="35"/>
        <end position="44"/>
    </location>
</feature>
<comment type="caution">
    <text evidence="2">The sequence shown here is derived from an EMBL/GenBank/DDBJ whole genome shotgun (WGS) entry which is preliminary data.</text>
</comment>